<name>A0AAE5CAD5_9BACT</name>
<sequence length="111" mass="11675">MLPLRQVAGGLWTVLGFMLVAALVLNMRYKPMGDGASYLDTWTGETHAVAEAEAPSARAEVERVEGIVERARIRAAAPNGVRFAFPAPERRIVIVGQKAAPGVGCGGVSDG</sequence>
<evidence type="ECO:0000256" key="1">
    <source>
        <dbReference type="SAM" id="Phobius"/>
    </source>
</evidence>
<reference evidence="2 3" key="1">
    <citation type="submission" date="2020-01" db="EMBL/GenBank/DDBJ databases">
        <title>Genomes assembled from Gulf of Kutch pelagic sediment metagenomes.</title>
        <authorList>
            <person name="Chandrashekar M."/>
            <person name="Mahajan M.S."/>
            <person name="Dave K.J."/>
            <person name="Vatsa P."/>
            <person name="Nathani N.M."/>
        </authorList>
    </citation>
    <scope>NUCLEOTIDE SEQUENCE [LARGE SCALE GENOMIC DNA]</scope>
    <source>
        <strain evidence="2">KS3-K002</strain>
    </source>
</reference>
<accession>A0AAE5CAD5</accession>
<dbReference type="Proteomes" id="UP000702544">
    <property type="component" value="Unassembled WGS sequence"/>
</dbReference>
<keyword evidence="1" id="KW-1133">Transmembrane helix</keyword>
<keyword evidence="1" id="KW-0812">Transmembrane</keyword>
<gene>
    <name evidence="2" type="ORF">GWO12_14920</name>
</gene>
<evidence type="ECO:0000313" key="3">
    <source>
        <dbReference type="Proteomes" id="UP000702544"/>
    </source>
</evidence>
<feature type="transmembrane region" description="Helical" evidence="1">
    <location>
        <begin position="6"/>
        <end position="25"/>
    </location>
</feature>
<organism evidence="2 3">
    <name type="scientific">Candidatus Kutchimonas denitrificans</name>
    <dbReference type="NCBI Taxonomy" id="3056748"/>
    <lineage>
        <taxon>Bacteria</taxon>
        <taxon>Pseudomonadati</taxon>
        <taxon>Gemmatimonadota</taxon>
        <taxon>Gemmatimonadia</taxon>
        <taxon>Candidatus Palauibacterales</taxon>
        <taxon>Candidatus Palauibacteraceae</taxon>
        <taxon>Candidatus Kutchimonas</taxon>
    </lineage>
</organism>
<keyword evidence="1" id="KW-0472">Membrane</keyword>
<evidence type="ECO:0000313" key="2">
    <source>
        <dbReference type="EMBL" id="NIR76381.1"/>
    </source>
</evidence>
<dbReference type="EMBL" id="JAACAK010000125">
    <property type="protein sequence ID" value="NIR76381.1"/>
    <property type="molecule type" value="Genomic_DNA"/>
</dbReference>
<dbReference type="AlphaFoldDB" id="A0AAE5CAD5"/>
<protein>
    <submittedName>
        <fullName evidence="2">Uncharacterized protein</fullName>
    </submittedName>
</protein>
<proteinExistence type="predicted"/>
<comment type="caution">
    <text evidence="2">The sequence shown here is derived from an EMBL/GenBank/DDBJ whole genome shotgun (WGS) entry which is preliminary data.</text>
</comment>